<dbReference type="InterPro" id="IPR006118">
    <property type="entry name" value="Recombinase_CS"/>
</dbReference>
<dbReference type="GO" id="GO:0000150">
    <property type="term" value="F:DNA strand exchange activity"/>
    <property type="evidence" value="ECO:0007669"/>
    <property type="project" value="InterPro"/>
</dbReference>
<name>A0A841YIC4_9LIST</name>
<keyword evidence="4" id="KW-0233">DNA recombination</keyword>
<dbReference type="InterPro" id="IPR006119">
    <property type="entry name" value="Resolv_N"/>
</dbReference>
<evidence type="ECO:0000256" key="6">
    <source>
        <dbReference type="PROSITE-ProRule" id="PRU10137"/>
    </source>
</evidence>
<reference evidence="8 9" key="1">
    <citation type="submission" date="2020-03" db="EMBL/GenBank/DDBJ databases">
        <title>Soil Listeria distribution.</title>
        <authorList>
            <person name="Liao J."/>
            <person name="Wiedmann M."/>
        </authorList>
    </citation>
    <scope>NUCLEOTIDE SEQUENCE [LARGE SCALE GENOMIC DNA]</scope>
    <source>
        <strain evidence="8 9">FSL L7-1645</strain>
    </source>
</reference>
<dbReference type="FunFam" id="3.40.50.1390:FF:000001">
    <property type="entry name" value="DNA recombinase"/>
    <property type="match status" value="1"/>
</dbReference>
<dbReference type="GO" id="GO:0003677">
    <property type="term" value="F:DNA binding"/>
    <property type="evidence" value="ECO:0007669"/>
    <property type="project" value="UniProtKB-KW"/>
</dbReference>
<evidence type="ECO:0000256" key="4">
    <source>
        <dbReference type="ARBA" id="ARBA00023172"/>
    </source>
</evidence>
<evidence type="ECO:0000256" key="3">
    <source>
        <dbReference type="ARBA" id="ARBA00023125"/>
    </source>
</evidence>
<sequence length="190" mass="21640">MIIAYARVSTTTQNLDSQLNALNHYGCDIIYTEKGSGRNPKRSVLQTALNALEPGDTFVIFKLDRLSRGTRHLLNLMEEFEQKQIHFISIENNIDTSHSMGRFFFTIMSAFAEMEAELIRERVLSGLSAARENGKTLGRPIADCQMEKVVVLYVEKQMTISAIAREMKISRPTVYHYLRKKGVPLRTTHS</sequence>
<dbReference type="Pfam" id="PF00239">
    <property type="entry name" value="Resolvase"/>
    <property type="match status" value="1"/>
</dbReference>
<keyword evidence="2" id="KW-0229">DNA integration</keyword>
<organism evidence="8 9">
    <name type="scientific">Listeria fleischmannii</name>
    <dbReference type="NCBI Taxonomy" id="1069827"/>
    <lineage>
        <taxon>Bacteria</taxon>
        <taxon>Bacillati</taxon>
        <taxon>Bacillota</taxon>
        <taxon>Bacilli</taxon>
        <taxon>Bacillales</taxon>
        <taxon>Listeriaceae</taxon>
        <taxon>Listeria</taxon>
    </lineage>
</organism>
<evidence type="ECO:0000259" key="7">
    <source>
        <dbReference type="PROSITE" id="PS51736"/>
    </source>
</evidence>
<accession>A0A841YIC4</accession>
<dbReference type="Gene3D" id="1.10.10.60">
    <property type="entry name" value="Homeodomain-like"/>
    <property type="match status" value="1"/>
</dbReference>
<proteinExistence type="inferred from homology"/>
<dbReference type="Proteomes" id="UP000571128">
    <property type="component" value="Unassembled WGS sequence"/>
</dbReference>
<comment type="similarity">
    <text evidence="1">Belongs to the site-specific recombinase resolvase family.</text>
</comment>
<evidence type="ECO:0000313" key="8">
    <source>
        <dbReference type="EMBL" id="MBC1399798.1"/>
    </source>
</evidence>
<dbReference type="SUPFAM" id="SSF53041">
    <property type="entry name" value="Resolvase-like"/>
    <property type="match status" value="1"/>
</dbReference>
<dbReference type="InterPro" id="IPR036162">
    <property type="entry name" value="Resolvase-like_N_sf"/>
</dbReference>
<feature type="domain" description="Resolvase/invertase-type recombinase catalytic" evidence="7">
    <location>
        <begin position="1"/>
        <end position="134"/>
    </location>
</feature>
<dbReference type="Pfam" id="PF02796">
    <property type="entry name" value="HTH_7"/>
    <property type="match status" value="1"/>
</dbReference>
<dbReference type="InterPro" id="IPR006120">
    <property type="entry name" value="Resolvase_HTH_dom"/>
</dbReference>
<protein>
    <submittedName>
        <fullName evidence="8">Recombinase family protein</fullName>
    </submittedName>
</protein>
<gene>
    <name evidence="8" type="ORF">HB844_13115</name>
</gene>
<dbReference type="EMBL" id="JAARPY010000018">
    <property type="protein sequence ID" value="MBC1399798.1"/>
    <property type="molecule type" value="Genomic_DNA"/>
</dbReference>
<evidence type="ECO:0000256" key="2">
    <source>
        <dbReference type="ARBA" id="ARBA00022908"/>
    </source>
</evidence>
<feature type="active site" description="O-(5'-phospho-DNA)-serine intermediate" evidence="5 6">
    <location>
        <position position="9"/>
    </location>
</feature>
<dbReference type="PANTHER" id="PTHR30461:SF2">
    <property type="entry name" value="SERINE RECOMBINASE PINE-RELATED"/>
    <property type="match status" value="1"/>
</dbReference>
<dbReference type="GO" id="GO:0015074">
    <property type="term" value="P:DNA integration"/>
    <property type="evidence" value="ECO:0007669"/>
    <property type="project" value="UniProtKB-KW"/>
</dbReference>
<dbReference type="PROSITE" id="PS00398">
    <property type="entry name" value="RECOMBINASES_2"/>
    <property type="match status" value="1"/>
</dbReference>
<dbReference type="SMART" id="SM00857">
    <property type="entry name" value="Resolvase"/>
    <property type="match status" value="1"/>
</dbReference>
<dbReference type="Gene3D" id="3.40.50.1390">
    <property type="entry name" value="Resolvase, N-terminal catalytic domain"/>
    <property type="match status" value="1"/>
</dbReference>
<dbReference type="InterPro" id="IPR050639">
    <property type="entry name" value="SSR_resolvase"/>
</dbReference>
<dbReference type="PROSITE" id="PS51736">
    <property type="entry name" value="RECOMBINASES_3"/>
    <property type="match status" value="1"/>
</dbReference>
<dbReference type="AlphaFoldDB" id="A0A841YIC4"/>
<evidence type="ECO:0000256" key="5">
    <source>
        <dbReference type="PIRSR" id="PIRSR606118-50"/>
    </source>
</evidence>
<comment type="caution">
    <text evidence="8">The sequence shown here is derived from an EMBL/GenBank/DDBJ whole genome shotgun (WGS) entry which is preliminary data.</text>
</comment>
<evidence type="ECO:0000256" key="1">
    <source>
        <dbReference type="ARBA" id="ARBA00009913"/>
    </source>
</evidence>
<dbReference type="RefSeq" id="WP_007548799.1">
    <property type="nucleotide sequence ID" value="NZ_JAARPY010000018.1"/>
</dbReference>
<dbReference type="CDD" id="cd03768">
    <property type="entry name" value="SR_ResInv"/>
    <property type="match status" value="1"/>
</dbReference>
<keyword evidence="3" id="KW-0238">DNA-binding</keyword>
<evidence type="ECO:0000313" key="9">
    <source>
        <dbReference type="Proteomes" id="UP000571128"/>
    </source>
</evidence>
<dbReference type="PANTHER" id="PTHR30461">
    <property type="entry name" value="DNA-INVERTASE FROM LAMBDOID PROPHAGE"/>
    <property type="match status" value="1"/>
</dbReference>
<dbReference type="PROSITE" id="PS00397">
    <property type="entry name" value="RECOMBINASES_1"/>
    <property type="match status" value="1"/>
</dbReference>